<evidence type="ECO:0000256" key="4">
    <source>
        <dbReference type="PIRNR" id="PIRNR028729"/>
    </source>
</evidence>
<sequence length="182" mass="21444">MSTPDQKKKKKISTRTSDGQVFELEEHLAMECDTIKTFFDNFSRDTVMPLPNVKSWEMVKLIEFCTKVRELETQFGVKYMDIASSTEEQEKKEAGRFLEAFRAEFNKDLSHENLVYFLCAVNYLNIEVLMMILCQCMADGIKNKSVEYCRDLFGVQNDYTHEEEAKYRDKYAWVFEGLEIEE</sequence>
<dbReference type="Gene3D" id="3.30.710.10">
    <property type="entry name" value="Potassium Channel Kv1.1, Chain A"/>
    <property type="match status" value="1"/>
</dbReference>
<comment type="function">
    <text evidence="4">Involved in ubiquitination and subsequent proteasomal degradation of target proteins. Together with CUL1, RBX1 and a F-box protein, it forms a SCF E3 ubiquitin ligase complex. The functional specificity of this complex depends on the type of F-box protein. In the SCF complex, it serves as an adapter that links the F-box protein to CUL1.</text>
</comment>
<evidence type="ECO:0000259" key="5">
    <source>
        <dbReference type="Pfam" id="PF01466"/>
    </source>
</evidence>
<keyword evidence="3 4" id="KW-0833">Ubl conjugation pathway</keyword>
<dbReference type="InterPro" id="IPR016897">
    <property type="entry name" value="SKP1"/>
</dbReference>
<evidence type="ECO:0000313" key="8">
    <source>
        <dbReference type="Proteomes" id="UP001457282"/>
    </source>
</evidence>
<keyword evidence="8" id="KW-1185">Reference proteome</keyword>
<dbReference type="PANTHER" id="PTHR11165">
    <property type="entry name" value="SKP1"/>
    <property type="match status" value="1"/>
</dbReference>
<dbReference type="InterPro" id="IPR036296">
    <property type="entry name" value="SKP1-like_dim_sf"/>
</dbReference>
<dbReference type="SUPFAM" id="SSF81382">
    <property type="entry name" value="Skp1 dimerisation domain-like"/>
    <property type="match status" value="1"/>
</dbReference>
<feature type="domain" description="SKP1 component dimerisation" evidence="5">
    <location>
        <begin position="129"/>
        <end position="173"/>
    </location>
</feature>
<dbReference type="InterPro" id="IPR016073">
    <property type="entry name" value="Skp1_comp_POZ"/>
</dbReference>
<dbReference type="InterPro" id="IPR016072">
    <property type="entry name" value="Skp1_comp_dimer"/>
</dbReference>
<proteinExistence type="inferred from homology"/>
<dbReference type="PIRSF" id="PIRSF028729">
    <property type="entry name" value="E3_ubiquit_lig_SCF_Skp"/>
    <property type="match status" value="1"/>
</dbReference>
<comment type="caution">
    <text evidence="7">The sequence shown here is derived from an EMBL/GenBank/DDBJ whole genome shotgun (WGS) entry which is preliminary data.</text>
</comment>
<dbReference type="Pfam" id="PF03931">
    <property type="entry name" value="Skp1_POZ"/>
    <property type="match status" value="1"/>
</dbReference>
<name>A0AAW1XKN9_RUBAR</name>
<organism evidence="7 8">
    <name type="scientific">Rubus argutus</name>
    <name type="common">Southern blackberry</name>
    <dbReference type="NCBI Taxonomy" id="59490"/>
    <lineage>
        <taxon>Eukaryota</taxon>
        <taxon>Viridiplantae</taxon>
        <taxon>Streptophyta</taxon>
        <taxon>Embryophyta</taxon>
        <taxon>Tracheophyta</taxon>
        <taxon>Spermatophyta</taxon>
        <taxon>Magnoliopsida</taxon>
        <taxon>eudicotyledons</taxon>
        <taxon>Gunneridae</taxon>
        <taxon>Pentapetalae</taxon>
        <taxon>rosids</taxon>
        <taxon>fabids</taxon>
        <taxon>Rosales</taxon>
        <taxon>Rosaceae</taxon>
        <taxon>Rosoideae</taxon>
        <taxon>Rosoideae incertae sedis</taxon>
        <taxon>Rubus</taxon>
    </lineage>
</organism>
<gene>
    <name evidence="7" type="ORF">M0R45_014190</name>
</gene>
<dbReference type="Proteomes" id="UP001457282">
    <property type="component" value="Unassembled WGS sequence"/>
</dbReference>
<accession>A0AAW1XKN9</accession>
<evidence type="ECO:0000256" key="2">
    <source>
        <dbReference type="ARBA" id="ARBA00009993"/>
    </source>
</evidence>
<dbReference type="AlphaFoldDB" id="A0AAW1XKN9"/>
<evidence type="ECO:0000256" key="1">
    <source>
        <dbReference type="ARBA" id="ARBA00004906"/>
    </source>
</evidence>
<comment type="similarity">
    <text evidence="2 4">Belongs to the SKP1 family.</text>
</comment>
<evidence type="ECO:0000259" key="6">
    <source>
        <dbReference type="Pfam" id="PF03931"/>
    </source>
</evidence>
<dbReference type="EMBL" id="JBEDUW010000003">
    <property type="protein sequence ID" value="KAK9937396.1"/>
    <property type="molecule type" value="Genomic_DNA"/>
</dbReference>
<feature type="domain" description="SKP1 component POZ" evidence="6">
    <location>
        <begin position="11"/>
        <end position="68"/>
    </location>
</feature>
<reference evidence="7 8" key="1">
    <citation type="journal article" date="2023" name="G3 (Bethesda)">
        <title>A chromosome-length genome assembly and annotation of blackberry (Rubus argutus, cv. 'Hillquist').</title>
        <authorList>
            <person name="Bruna T."/>
            <person name="Aryal R."/>
            <person name="Dudchenko O."/>
            <person name="Sargent D.J."/>
            <person name="Mead D."/>
            <person name="Buti M."/>
            <person name="Cavallini A."/>
            <person name="Hytonen T."/>
            <person name="Andres J."/>
            <person name="Pham M."/>
            <person name="Weisz D."/>
            <person name="Mascagni F."/>
            <person name="Usai G."/>
            <person name="Natali L."/>
            <person name="Bassil N."/>
            <person name="Fernandez G.E."/>
            <person name="Lomsadze A."/>
            <person name="Armour M."/>
            <person name="Olukolu B."/>
            <person name="Poorten T."/>
            <person name="Britton C."/>
            <person name="Davik J."/>
            <person name="Ashrafi H."/>
            <person name="Aiden E.L."/>
            <person name="Borodovsky M."/>
            <person name="Worthington M."/>
        </authorList>
    </citation>
    <scope>NUCLEOTIDE SEQUENCE [LARGE SCALE GENOMIC DNA]</scope>
    <source>
        <strain evidence="7">PI 553951</strain>
    </source>
</reference>
<protein>
    <recommendedName>
        <fullName evidence="4">SKP1-like protein</fullName>
    </recommendedName>
</protein>
<dbReference type="Pfam" id="PF01466">
    <property type="entry name" value="Skp1"/>
    <property type="match status" value="1"/>
</dbReference>
<dbReference type="GO" id="GO:0009867">
    <property type="term" value="P:jasmonic acid mediated signaling pathway"/>
    <property type="evidence" value="ECO:0007669"/>
    <property type="project" value="UniProtKB-ARBA"/>
</dbReference>
<dbReference type="InterPro" id="IPR011333">
    <property type="entry name" value="SKP1/BTB/POZ_sf"/>
</dbReference>
<evidence type="ECO:0000256" key="3">
    <source>
        <dbReference type="ARBA" id="ARBA00022786"/>
    </source>
</evidence>
<evidence type="ECO:0000313" key="7">
    <source>
        <dbReference type="EMBL" id="KAK9937396.1"/>
    </source>
</evidence>
<dbReference type="SMART" id="SM00512">
    <property type="entry name" value="Skp1"/>
    <property type="match status" value="1"/>
</dbReference>
<dbReference type="GO" id="GO:0006511">
    <property type="term" value="P:ubiquitin-dependent protein catabolic process"/>
    <property type="evidence" value="ECO:0007669"/>
    <property type="project" value="InterPro"/>
</dbReference>
<dbReference type="SUPFAM" id="SSF54695">
    <property type="entry name" value="POZ domain"/>
    <property type="match status" value="1"/>
</dbReference>
<comment type="pathway">
    <text evidence="1 4">Protein modification; protein ubiquitination.</text>
</comment>
<dbReference type="GO" id="GO:0016567">
    <property type="term" value="P:protein ubiquitination"/>
    <property type="evidence" value="ECO:0007669"/>
    <property type="project" value="UniProtKB-UniRule"/>
</dbReference>
<comment type="subunit">
    <text evidence="4">Part of a SCF (SKP1-cullin-F-box) protein ligase complex.</text>
</comment>
<dbReference type="InterPro" id="IPR001232">
    <property type="entry name" value="SKP1-like"/>
</dbReference>